<comment type="caution">
    <text evidence="1">The sequence shown here is derived from an EMBL/GenBank/DDBJ whole genome shotgun (WGS) entry which is preliminary data.</text>
</comment>
<dbReference type="EMBL" id="SNWD01000005">
    <property type="protein sequence ID" value="TDN82993.1"/>
    <property type="molecule type" value="Genomic_DNA"/>
</dbReference>
<gene>
    <name evidence="1" type="ORF">EV664_105191</name>
</gene>
<evidence type="ECO:0000313" key="1">
    <source>
        <dbReference type="EMBL" id="TDN82993.1"/>
    </source>
</evidence>
<name>A0A4R6FN71_9SPHN</name>
<dbReference type="AlphaFoldDB" id="A0A4R6FN71"/>
<dbReference type="OrthoDB" id="7854213at2"/>
<dbReference type="RefSeq" id="WP_133495527.1">
    <property type="nucleotide sequence ID" value="NZ_BMLU01000005.1"/>
</dbReference>
<proteinExistence type="predicted"/>
<dbReference type="Proteomes" id="UP000295493">
    <property type="component" value="Unassembled WGS sequence"/>
</dbReference>
<protein>
    <submittedName>
        <fullName evidence="1">Uncharacterized protein</fullName>
    </submittedName>
</protein>
<reference evidence="1 2" key="1">
    <citation type="submission" date="2019-03" db="EMBL/GenBank/DDBJ databases">
        <title>Genomic Encyclopedia of Type Strains, Phase IV (KMG-IV): sequencing the most valuable type-strain genomes for metagenomic binning, comparative biology and taxonomic classification.</title>
        <authorList>
            <person name="Goeker M."/>
        </authorList>
    </citation>
    <scope>NUCLEOTIDE SEQUENCE [LARGE SCALE GENOMIC DNA]</scope>
    <source>
        <strain evidence="1 2">DSM 25059</strain>
    </source>
</reference>
<organism evidence="1 2">
    <name type="scientific">Stakelama pacifica</name>
    <dbReference type="NCBI Taxonomy" id="517720"/>
    <lineage>
        <taxon>Bacteria</taxon>
        <taxon>Pseudomonadati</taxon>
        <taxon>Pseudomonadota</taxon>
        <taxon>Alphaproteobacteria</taxon>
        <taxon>Sphingomonadales</taxon>
        <taxon>Sphingomonadaceae</taxon>
        <taxon>Stakelama</taxon>
    </lineage>
</organism>
<keyword evidence="2" id="KW-1185">Reference proteome</keyword>
<evidence type="ECO:0000313" key="2">
    <source>
        <dbReference type="Proteomes" id="UP000295493"/>
    </source>
</evidence>
<sequence>MTQLDLFAAATAPAIRRPVKPHGKVVQGEVDETLTLPHPRMAWHRARIELHRHHAGLWMWSTSWQAVNSGRSYRVGEKWGKFAESRDAALFHAVQEMRGGIGIEASADARAILAWLDTLR</sequence>
<accession>A0A4R6FN71</accession>